<dbReference type="InterPro" id="IPR041539">
    <property type="entry name" value="CxC5"/>
</dbReference>
<comment type="caution">
    <text evidence="2">The sequence shown here is derived from an EMBL/GenBank/DDBJ whole genome shotgun (WGS) entry which is preliminary data.</text>
</comment>
<dbReference type="Pfam" id="PF18718">
    <property type="entry name" value="CxC5"/>
    <property type="match status" value="1"/>
</dbReference>
<accession>A0AAD4BJT9</accession>
<evidence type="ECO:0000313" key="3">
    <source>
        <dbReference type="Proteomes" id="UP001194468"/>
    </source>
</evidence>
<reference evidence="2" key="1">
    <citation type="submission" date="2019-10" db="EMBL/GenBank/DDBJ databases">
        <authorList>
            <consortium name="DOE Joint Genome Institute"/>
            <person name="Kuo A."/>
            <person name="Miyauchi S."/>
            <person name="Kiss E."/>
            <person name="Drula E."/>
            <person name="Kohler A."/>
            <person name="Sanchez-Garcia M."/>
            <person name="Andreopoulos B."/>
            <person name="Barry K.W."/>
            <person name="Bonito G."/>
            <person name="Buee M."/>
            <person name="Carver A."/>
            <person name="Chen C."/>
            <person name="Cichocki N."/>
            <person name="Clum A."/>
            <person name="Culley D."/>
            <person name="Crous P.W."/>
            <person name="Fauchery L."/>
            <person name="Girlanda M."/>
            <person name="Hayes R."/>
            <person name="Keri Z."/>
            <person name="LaButti K."/>
            <person name="Lipzen A."/>
            <person name="Lombard V."/>
            <person name="Magnuson J."/>
            <person name="Maillard F."/>
            <person name="Morin E."/>
            <person name="Murat C."/>
            <person name="Nolan M."/>
            <person name="Ohm R."/>
            <person name="Pangilinan J."/>
            <person name="Pereira M."/>
            <person name="Perotto S."/>
            <person name="Peter M."/>
            <person name="Riley R."/>
            <person name="Sitrit Y."/>
            <person name="Stielow B."/>
            <person name="Szollosi G."/>
            <person name="Zifcakova L."/>
            <person name="Stursova M."/>
            <person name="Spatafora J.W."/>
            <person name="Tedersoo L."/>
            <person name="Vaario L.-M."/>
            <person name="Yamada A."/>
            <person name="Yan M."/>
            <person name="Wang P."/>
            <person name="Xu J."/>
            <person name="Bruns T."/>
            <person name="Baldrian P."/>
            <person name="Vilgalys R."/>
            <person name="Henrissat B."/>
            <person name="Grigoriev I.V."/>
            <person name="Hibbett D."/>
            <person name="Nagy L.G."/>
            <person name="Martin F.M."/>
        </authorList>
    </citation>
    <scope>NUCLEOTIDE SEQUENCE</scope>
    <source>
        <strain evidence="2">BED1</strain>
    </source>
</reference>
<feature type="domain" description="CxC5 like cysteine cluster associated with KDZ" evidence="1">
    <location>
        <begin position="112"/>
        <end position="197"/>
    </location>
</feature>
<evidence type="ECO:0000259" key="1">
    <source>
        <dbReference type="Pfam" id="PF18718"/>
    </source>
</evidence>
<dbReference type="AlphaFoldDB" id="A0AAD4BJT9"/>
<organism evidence="2 3">
    <name type="scientific">Boletus edulis BED1</name>
    <dbReference type="NCBI Taxonomy" id="1328754"/>
    <lineage>
        <taxon>Eukaryota</taxon>
        <taxon>Fungi</taxon>
        <taxon>Dikarya</taxon>
        <taxon>Basidiomycota</taxon>
        <taxon>Agaricomycotina</taxon>
        <taxon>Agaricomycetes</taxon>
        <taxon>Agaricomycetidae</taxon>
        <taxon>Boletales</taxon>
        <taxon>Boletineae</taxon>
        <taxon>Boletaceae</taxon>
        <taxon>Boletoideae</taxon>
        <taxon>Boletus</taxon>
    </lineage>
</organism>
<gene>
    <name evidence="2" type="ORF">L210DRAFT_933841</name>
</gene>
<name>A0AAD4BJT9_BOLED</name>
<protein>
    <recommendedName>
        <fullName evidence="1">CxC5 like cysteine cluster associated with KDZ domain-containing protein</fullName>
    </recommendedName>
</protein>
<keyword evidence="3" id="KW-1185">Reference proteome</keyword>
<dbReference type="Proteomes" id="UP001194468">
    <property type="component" value="Unassembled WGS sequence"/>
</dbReference>
<sequence length="197" mass="22276">MAILLSLHAVLQHDEALRHISLRQLGSFVQLSKALKRDILLVQATGQPEDQLPDFLLNGIAGFLKDACNLQSIGNVASLWTLLKTSVWFEQPLGLYEPFRQHGHIHGILPDALYPLHHMCKNMDCQRSLMGQLLTTAIQRDALLYTLSGVVATKHVQLHCESCKVTYHHNSFVKGDHHHYYNCILDINQVATHVFLE</sequence>
<evidence type="ECO:0000313" key="2">
    <source>
        <dbReference type="EMBL" id="KAF8432106.1"/>
    </source>
</evidence>
<dbReference type="EMBL" id="WHUW01000043">
    <property type="protein sequence ID" value="KAF8432106.1"/>
    <property type="molecule type" value="Genomic_DNA"/>
</dbReference>
<proteinExistence type="predicted"/>
<reference evidence="2" key="2">
    <citation type="journal article" date="2020" name="Nat. Commun.">
        <title>Large-scale genome sequencing of mycorrhizal fungi provides insights into the early evolution of symbiotic traits.</title>
        <authorList>
            <person name="Miyauchi S."/>
            <person name="Kiss E."/>
            <person name="Kuo A."/>
            <person name="Drula E."/>
            <person name="Kohler A."/>
            <person name="Sanchez-Garcia M."/>
            <person name="Morin E."/>
            <person name="Andreopoulos B."/>
            <person name="Barry K.W."/>
            <person name="Bonito G."/>
            <person name="Buee M."/>
            <person name="Carver A."/>
            <person name="Chen C."/>
            <person name="Cichocki N."/>
            <person name="Clum A."/>
            <person name="Culley D."/>
            <person name="Crous P.W."/>
            <person name="Fauchery L."/>
            <person name="Girlanda M."/>
            <person name="Hayes R.D."/>
            <person name="Keri Z."/>
            <person name="LaButti K."/>
            <person name="Lipzen A."/>
            <person name="Lombard V."/>
            <person name="Magnuson J."/>
            <person name="Maillard F."/>
            <person name="Murat C."/>
            <person name="Nolan M."/>
            <person name="Ohm R.A."/>
            <person name="Pangilinan J."/>
            <person name="Pereira M.F."/>
            <person name="Perotto S."/>
            <person name="Peter M."/>
            <person name="Pfister S."/>
            <person name="Riley R."/>
            <person name="Sitrit Y."/>
            <person name="Stielow J.B."/>
            <person name="Szollosi G."/>
            <person name="Zifcakova L."/>
            <person name="Stursova M."/>
            <person name="Spatafora J.W."/>
            <person name="Tedersoo L."/>
            <person name="Vaario L.M."/>
            <person name="Yamada A."/>
            <person name="Yan M."/>
            <person name="Wang P."/>
            <person name="Xu J."/>
            <person name="Bruns T."/>
            <person name="Baldrian P."/>
            <person name="Vilgalys R."/>
            <person name="Dunand C."/>
            <person name="Henrissat B."/>
            <person name="Grigoriev I.V."/>
            <person name="Hibbett D."/>
            <person name="Nagy L.G."/>
            <person name="Martin F.M."/>
        </authorList>
    </citation>
    <scope>NUCLEOTIDE SEQUENCE</scope>
    <source>
        <strain evidence="2">BED1</strain>
    </source>
</reference>